<sequence length="804" mass="82716">MVSVNTLRTVTVRFQSEGAEKARSDATSVATAHDLIAKATEAAASATERASQRHLQAMTAFDKQRAVLDQLVKTQQLEMTTLAQMGTASTQSAAAMTRAANQNEQAIGGVGSAFKETAKFAVEHPVLVAAGSALAARALSGYAATAATSLGAASLVTAKYAAESAAMGSSVAGAATLASRGLSAASAGATAAAGGLATYSASVGSLTTSVGLLTRGVGYVVPALAPLAIGFAVFEVGKLAVGQANEQIERFVHLGESADRGNTGVEFFQRFSEAAKDAKVGADAIEAALKTATGTVIPKFEQADPIRNHLSDLFESGYLGDRQSQGLADYRKANSAEGRIRGAVTAMQELQQAGERLAAIDLADRLFGGDVADRIRQGKLQIDAIAESLDRKRDDIITAQQVQQAAEFKERLDDAYRSIDDALRVSVSLAEAGRAINNVWLSIAESTAKAAIASSSYLDKMVAAANMSGGLQSPLTLGRETPVGSGNLAGELGAIAGTSARGRVLYPEAIGPQLPPTAILRDVPLPPRRPLDMVLSPEKYGIGVSPRGAGGDQTDTRDAYDSAVKSMEDRIRHQQQEIATFGQAADVVARYRAETELTTAAQRAGRDVTGELKTQISGLADQAAAAALKQDQLREAMRGLDDARSTAQGIFSGFGNDLARGSTFADAMTSALTRLESKLIDMATSGLVDQLFGKSGTSGTGLLGGLIGGSGGGSLFSGLGKLLGFADGGPVYGPGGPRSDNLLIRASPGEYVVNAAATSQHRGLLDHINGGGMFNRLMGFADGGLIPSPTGEFGKAGGFGEVLA</sequence>
<comment type="caution">
    <text evidence="1">The sequence shown here is derived from an EMBL/GenBank/DDBJ whole genome shotgun (WGS) entry which is preliminary data.</text>
</comment>
<proteinExistence type="predicted"/>
<gene>
    <name evidence="1" type="ORF">MGN01_11250</name>
</gene>
<evidence type="ECO:0000313" key="2">
    <source>
        <dbReference type="Proteomes" id="UP000321750"/>
    </source>
</evidence>
<evidence type="ECO:0008006" key="3">
    <source>
        <dbReference type="Google" id="ProtNLM"/>
    </source>
</evidence>
<evidence type="ECO:0000313" key="1">
    <source>
        <dbReference type="EMBL" id="GEP09280.1"/>
    </source>
</evidence>
<name>A0A512JH38_9HYPH</name>
<reference evidence="1 2" key="1">
    <citation type="submission" date="2019-07" db="EMBL/GenBank/DDBJ databases">
        <title>Whole genome shotgun sequence of Methylobacterium gnaphalii NBRC 107716.</title>
        <authorList>
            <person name="Hosoyama A."/>
            <person name="Uohara A."/>
            <person name="Ohji S."/>
            <person name="Ichikawa N."/>
        </authorList>
    </citation>
    <scope>NUCLEOTIDE SEQUENCE [LARGE SCALE GENOMIC DNA]</scope>
    <source>
        <strain evidence="1 2">NBRC 107716</strain>
    </source>
</reference>
<dbReference type="Proteomes" id="UP000321750">
    <property type="component" value="Unassembled WGS sequence"/>
</dbReference>
<dbReference type="AlphaFoldDB" id="A0A512JH38"/>
<dbReference type="RefSeq" id="WP_147045594.1">
    <property type="nucleotide sequence ID" value="NZ_BJZV01000004.1"/>
</dbReference>
<dbReference type="EMBL" id="BJZV01000004">
    <property type="protein sequence ID" value="GEP09280.1"/>
    <property type="molecule type" value="Genomic_DNA"/>
</dbReference>
<accession>A0A512JH38</accession>
<dbReference type="OrthoDB" id="7980897at2"/>
<organism evidence="1 2">
    <name type="scientific">Methylobacterium gnaphalii</name>
    <dbReference type="NCBI Taxonomy" id="1010610"/>
    <lineage>
        <taxon>Bacteria</taxon>
        <taxon>Pseudomonadati</taxon>
        <taxon>Pseudomonadota</taxon>
        <taxon>Alphaproteobacteria</taxon>
        <taxon>Hyphomicrobiales</taxon>
        <taxon>Methylobacteriaceae</taxon>
        <taxon>Methylobacterium</taxon>
    </lineage>
</organism>
<protein>
    <recommendedName>
        <fullName evidence="3">Bacteriophage tail tape measure N-terminal domain-containing protein</fullName>
    </recommendedName>
</protein>
<keyword evidence="2" id="KW-1185">Reference proteome</keyword>